<evidence type="ECO:0000256" key="9">
    <source>
        <dbReference type="ARBA" id="ARBA00023125"/>
    </source>
</evidence>
<dbReference type="HAMAP" id="MF_00983">
    <property type="entry name" value="PriA"/>
    <property type="match status" value="1"/>
</dbReference>
<feature type="domain" description="Helicase ATP-binding" evidence="13">
    <location>
        <begin position="219"/>
        <end position="385"/>
    </location>
</feature>
<dbReference type="AlphaFoldDB" id="A0A1D8ISE1"/>
<dbReference type="Pfam" id="PF18319">
    <property type="entry name" value="Zn_ribbon_PriA"/>
    <property type="match status" value="1"/>
</dbReference>
<comment type="catalytic activity">
    <reaction evidence="12">
        <text>Couples ATP hydrolysis with the unwinding of duplex DNA by translocating in the 3'-5' direction.</text>
        <dbReference type="EC" id="5.6.2.4"/>
    </reaction>
</comment>
<keyword evidence="5 12" id="KW-0378">Hydrolase</keyword>
<evidence type="ECO:0000256" key="3">
    <source>
        <dbReference type="ARBA" id="ARBA00022723"/>
    </source>
</evidence>
<evidence type="ECO:0000256" key="12">
    <source>
        <dbReference type="HAMAP-Rule" id="MF_00983"/>
    </source>
</evidence>
<dbReference type="InterPro" id="IPR014001">
    <property type="entry name" value="Helicase_ATP-bd"/>
</dbReference>
<organism evidence="14 15">
    <name type="scientific">Acidihalobacter yilgarnensis</name>
    <dbReference type="NCBI Taxonomy" id="2819280"/>
    <lineage>
        <taxon>Bacteria</taxon>
        <taxon>Pseudomonadati</taxon>
        <taxon>Pseudomonadota</taxon>
        <taxon>Gammaproteobacteria</taxon>
        <taxon>Chromatiales</taxon>
        <taxon>Ectothiorhodospiraceae</taxon>
        <taxon>Acidihalobacter</taxon>
    </lineage>
</organism>
<feature type="binding site" evidence="12">
    <location>
        <position position="453"/>
    </location>
    <ligand>
        <name>Zn(2+)</name>
        <dbReference type="ChEBI" id="CHEBI:29105"/>
        <label>2</label>
    </ligand>
</feature>
<dbReference type="InterPro" id="IPR041236">
    <property type="entry name" value="PriA_C"/>
</dbReference>
<dbReference type="InterPro" id="IPR041222">
    <property type="entry name" value="PriA_3primeBD"/>
</dbReference>
<dbReference type="InterPro" id="IPR042115">
    <property type="entry name" value="PriA_3primeBD_sf"/>
</dbReference>
<dbReference type="GO" id="GO:0006310">
    <property type="term" value="P:DNA recombination"/>
    <property type="evidence" value="ECO:0007669"/>
    <property type="project" value="InterPro"/>
</dbReference>
<dbReference type="SMART" id="SM00490">
    <property type="entry name" value="HELICc"/>
    <property type="match status" value="1"/>
</dbReference>
<dbReference type="GO" id="GO:0043138">
    <property type="term" value="F:3'-5' DNA helicase activity"/>
    <property type="evidence" value="ECO:0007669"/>
    <property type="project" value="UniProtKB-EC"/>
</dbReference>
<dbReference type="InterPro" id="IPR005259">
    <property type="entry name" value="PriA"/>
</dbReference>
<feature type="binding site" evidence="12">
    <location>
        <position position="487"/>
    </location>
    <ligand>
        <name>Zn(2+)</name>
        <dbReference type="ChEBI" id="CHEBI:29105"/>
        <label>1</label>
    </ligand>
</feature>
<keyword evidence="3 12" id="KW-0479">Metal-binding</keyword>
<keyword evidence="10 12" id="KW-0413">Isomerase</keyword>
<dbReference type="PROSITE" id="PS51192">
    <property type="entry name" value="HELICASE_ATP_BIND_1"/>
    <property type="match status" value="1"/>
</dbReference>
<keyword evidence="4 12" id="KW-0547">Nucleotide-binding</keyword>
<dbReference type="RefSeq" id="WP_070079664.1">
    <property type="nucleotide sequence ID" value="NZ_CP017415.1"/>
</dbReference>
<keyword evidence="15" id="KW-1185">Reference proteome</keyword>
<dbReference type="GO" id="GO:0005524">
    <property type="term" value="F:ATP binding"/>
    <property type="evidence" value="ECO:0007669"/>
    <property type="project" value="UniProtKB-UniRule"/>
</dbReference>
<dbReference type="GO" id="GO:0006270">
    <property type="term" value="P:DNA replication initiation"/>
    <property type="evidence" value="ECO:0007669"/>
    <property type="project" value="TreeGrafter"/>
</dbReference>
<evidence type="ECO:0000313" key="14">
    <source>
        <dbReference type="EMBL" id="AOU99315.1"/>
    </source>
</evidence>
<dbReference type="InterPro" id="IPR011545">
    <property type="entry name" value="DEAD/DEAH_box_helicase_dom"/>
</dbReference>
<dbReference type="KEGG" id="aprs:BI364_16495"/>
<evidence type="ECO:0000256" key="1">
    <source>
        <dbReference type="ARBA" id="ARBA00022515"/>
    </source>
</evidence>
<keyword evidence="9 12" id="KW-0238">DNA-binding</keyword>
<comment type="cofactor">
    <cofactor evidence="12">
        <name>Zn(2+)</name>
        <dbReference type="ChEBI" id="CHEBI:29105"/>
    </cofactor>
    <text evidence="12">Binds 2 zinc ions per subunit.</text>
</comment>
<dbReference type="Gene3D" id="3.40.1440.60">
    <property type="entry name" value="PriA, 3(prime) DNA-binding domain"/>
    <property type="match status" value="1"/>
</dbReference>
<proteinExistence type="inferred from homology"/>
<dbReference type="FunFam" id="3.40.50.300:FF:000489">
    <property type="entry name" value="Primosome assembly protein PriA"/>
    <property type="match status" value="1"/>
</dbReference>
<evidence type="ECO:0000256" key="6">
    <source>
        <dbReference type="ARBA" id="ARBA00022806"/>
    </source>
</evidence>
<sequence length="739" mass="80058">MTTSLPKVIRVAVPLPLREAFDYLPPPGMDAAAVPIGARVTVRVGRQRLVGLVCEAGVASRVDAARLRPAQACLDEVPLVDAYTLALIRFAADYYHHPIGEVVMNALPGLLREGVGVDAAGIEVWRLAPAVDASHASVTRAARQRALLDYFTTLGADRAHGPEALAGFGDGWRAPLRQLMDKGLVLRERRPCLAASPGGDAWPTLNPAQAEAVAGIWPAEATPVFAAHLLEGVTGSGKTEVYLHLIERALAAGRQALVLVPEIGLTPQLLARFRSRFAVPIAALHSGLGDAERRCAWLTAAAGEAPIVIGTRSAVFTPLPRLGLIVVDEEHDGSFKQQENLRYHARDLAIWRARAQGACVVLGSATPSLETLHHARAGRYGHHRLRRRAGMAKPPALRLLDIRHKRLDAGLSGPMLAAVGERIKAGEQVLLFLNRRGYAPVLICQGCGWLARCPRCDVPMTYHAQARRLRCHHCEYETPLPAACPECKQVDPVPLGQGTERLESILAARFPEVGILRIDRDTTRRRGALAERLEAVHSGDYPLLIGTQMLTKGHHFPSVTLVGVIDADQGLYSVDYRAHERLAQLLVQVAGRAGREEQPGEVLIQTCQPEHPLLITLLRDGYPAAAEVILGERKATGMPPYSHLALLRAEAPGESVPDDFLNAVAGALSPLAGGEVDLLGPVPAPMPRRAGRYRAQLLLRAATRAPLHRLLREGLPRIDALPEARRVRWSLDVDPVDLY</sequence>
<evidence type="ECO:0000256" key="2">
    <source>
        <dbReference type="ARBA" id="ARBA00022705"/>
    </source>
</evidence>
<comment type="function">
    <text evidence="12">Initiates the restart of stalled replication forks, which reloads the replicative helicase on sites other than the origin of replication. Recognizes and binds to abandoned replication forks and remodels them to uncover a helicase loading site. Promotes assembly of the primosome at these replication forks.</text>
</comment>
<keyword evidence="1 12" id="KW-0639">Primosome</keyword>
<dbReference type="GO" id="GO:0016887">
    <property type="term" value="F:ATP hydrolysis activity"/>
    <property type="evidence" value="ECO:0007669"/>
    <property type="project" value="RHEA"/>
</dbReference>
<keyword evidence="7 12" id="KW-0862">Zinc</keyword>
<dbReference type="InterPro" id="IPR027417">
    <property type="entry name" value="P-loop_NTPase"/>
</dbReference>
<evidence type="ECO:0000256" key="7">
    <source>
        <dbReference type="ARBA" id="ARBA00022833"/>
    </source>
</evidence>
<evidence type="ECO:0000256" key="5">
    <source>
        <dbReference type="ARBA" id="ARBA00022801"/>
    </source>
</evidence>
<comment type="similarity">
    <text evidence="12">Belongs to the helicase family. PriA subfamily.</text>
</comment>
<keyword evidence="2 12" id="KW-0235">DNA replication</keyword>
<dbReference type="GO" id="GO:0003677">
    <property type="term" value="F:DNA binding"/>
    <property type="evidence" value="ECO:0007669"/>
    <property type="project" value="UniProtKB-UniRule"/>
</dbReference>
<keyword evidence="8 12" id="KW-0067">ATP-binding</keyword>
<feature type="binding site" evidence="12">
    <location>
        <position position="456"/>
    </location>
    <ligand>
        <name>Zn(2+)</name>
        <dbReference type="ChEBI" id="CHEBI:29105"/>
        <label>2</label>
    </ligand>
</feature>
<evidence type="ECO:0000313" key="15">
    <source>
        <dbReference type="Proteomes" id="UP000095401"/>
    </source>
</evidence>
<protein>
    <recommendedName>
        <fullName evidence="12">Replication restart protein PriA</fullName>
    </recommendedName>
    <alternativeName>
        <fullName evidence="12">ATP-dependent DNA helicase PriA</fullName>
        <ecNumber evidence="12">5.6.2.4</ecNumber>
    </alternativeName>
    <alternativeName>
        <fullName evidence="12">DNA 3'-5' helicase PriA</fullName>
    </alternativeName>
</protein>
<name>A0A1D8ISE1_9GAMM</name>
<keyword evidence="6 12" id="KW-0347">Helicase</keyword>
<dbReference type="Pfam" id="PF18074">
    <property type="entry name" value="PriA_C"/>
    <property type="match status" value="1"/>
</dbReference>
<dbReference type="CDD" id="cd17929">
    <property type="entry name" value="DEXHc_priA"/>
    <property type="match status" value="1"/>
</dbReference>
<dbReference type="Pfam" id="PF00270">
    <property type="entry name" value="DEAD"/>
    <property type="match status" value="1"/>
</dbReference>
<gene>
    <name evidence="12" type="primary">priA</name>
    <name evidence="14" type="ORF">BI364_16495</name>
</gene>
<evidence type="ECO:0000256" key="11">
    <source>
        <dbReference type="ARBA" id="ARBA00048988"/>
    </source>
</evidence>
<dbReference type="EC" id="5.6.2.4" evidence="12"/>
<dbReference type="InterPro" id="IPR001650">
    <property type="entry name" value="Helicase_C-like"/>
</dbReference>
<feature type="binding site" evidence="12">
    <location>
        <position position="471"/>
    </location>
    <ligand>
        <name>Zn(2+)</name>
        <dbReference type="ChEBI" id="CHEBI:29105"/>
        <label>2</label>
    </ligand>
</feature>
<dbReference type="SMART" id="SM00487">
    <property type="entry name" value="DEXDc"/>
    <property type="match status" value="1"/>
</dbReference>
<dbReference type="EMBL" id="CP017415">
    <property type="protein sequence ID" value="AOU99315.1"/>
    <property type="molecule type" value="Genomic_DNA"/>
</dbReference>
<dbReference type="GO" id="GO:0006269">
    <property type="term" value="P:DNA replication, synthesis of primer"/>
    <property type="evidence" value="ECO:0007669"/>
    <property type="project" value="UniProtKB-KW"/>
</dbReference>
<feature type="binding site" evidence="12">
    <location>
        <position position="447"/>
    </location>
    <ligand>
        <name>Zn(2+)</name>
        <dbReference type="ChEBI" id="CHEBI:29105"/>
        <label>1</label>
    </ligand>
</feature>
<reference evidence="15" key="1">
    <citation type="submission" date="2016-09" db="EMBL/GenBank/DDBJ databases">
        <title>Acidihalobacter prosperus F5.</title>
        <authorList>
            <person name="Khaleque H.N."/>
            <person name="Ramsay J.P."/>
            <person name="Kaksonen A.H."/>
            <person name="Boxall N.J."/>
            <person name="Watkin E.L.J."/>
        </authorList>
    </citation>
    <scope>NUCLEOTIDE SEQUENCE [LARGE SCALE GENOMIC DNA]</scope>
    <source>
        <strain evidence="15">F5</strain>
    </source>
</reference>
<dbReference type="GO" id="GO:0006302">
    <property type="term" value="P:double-strand break repair"/>
    <property type="evidence" value="ECO:0007669"/>
    <property type="project" value="InterPro"/>
</dbReference>
<dbReference type="GO" id="GO:0008270">
    <property type="term" value="F:zinc ion binding"/>
    <property type="evidence" value="ECO:0007669"/>
    <property type="project" value="UniProtKB-UniRule"/>
</dbReference>
<dbReference type="Gene3D" id="3.40.50.300">
    <property type="entry name" value="P-loop containing nucleotide triphosphate hydrolases"/>
    <property type="match status" value="2"/>
</dbReference>
<dbReference type="PANTHER" id="PTHR30580:SF0">
    <property type="entry name" value="PRIMOSOMAL PROTEIN N"/>
    <property type="match status" value="1"/>
</dbReference>
<feature type="binding site" evidence="12">
    <location>
        <position position="474"/>
    </location>
    <ligand>
        <name>Zn(2+)</name>
        <dbReference type="ChEBI" id="CHEBI:29105"/>
        <label>2</label>
    </ligand>
</feature>
<comment type="subunit">
    <text evidence="12">Component of the replication restart primosome.</text>
</comment>
<comment type="catalytic activity">
    <reaction evidence="11 12">
        <text>ATP + H2O = ADP + phosphate + H(+)</text>
        <dbReference type="Rhea" id="RHEA:13065"/>
        <dbReference type="ChEBI" id="CHEBI:15377"/>
        <dbReference type="ChEBI" id="CHEBI:15378"/>
        <dbReference type="ChEBI" id="CHEBI:30616"/>
        <dbReference type="ChEBI" id="CHEBI:43474"/>
        <dbReference type="ChEBI" id="CHEBI:456216"/>
        <dbReference type="EC" id="5.6.2.4"/>
    </reaction>
</comment>
<evidence type="ECO:0000259" key="13">
    <source>
        <dbReference type="PROSITE" id="PS51192"/>
    </source>
</evidence>
<dbReference type="GO" id="GO:1990077">
    <property type="term" value="C:primosome complex"/>
    <property type="evidence" value="ECO:0007669"/>
    <property type="project" value="UniProtKB-UniRule"/>
</dbReference>
<evidence type="ECO:0000256" key="8">
    <source>
        <dbReference type="ARBA" id="ARBA00022840"/>
    </source>
</evidence>
<dbReference type="PANTHER" id="PTHR30580">
    <property type="entry name" value="PRIMOSOMAL PROTEIN N"/>
    <property type="match status" value="1"/>
</dbReference>
<feature type="binding site" evidence="12">
    <location>
        <position position="484"/>
    </location>
    <ligand>
        <name>Zn(2+)</name>
        <dbReference type="ChEBI" id="CHEBI:29105"/>
        <label>1</label>
    </ligand>
</feature>
<accession>A0A1D8ISE1</accession>
<dbReference type="NCBIfam" id="TIGR00595">
    <property type="entry name" value="priA"/>
    <property type="match status" value="1"/>
</dbReference>
<feature type="binding site" evidence="12">
    <location>
        <position position="444"/>
    </location>
    <ligand>
        <name>Zn(2+)</name>
        <dbReference type="ChEBI" id="CHEBI:29105"/>
        <label>1</label>
    </ligand>
</feature>
<evidence type="ECO:0000256" key="10">
    <source>
        <dbReference type="ARBA" id="ARBA00023235"/>
    </source>
</evidence>
<evidence type="ECO:0000256" key="4">
    <source>
        <dbReference type="ARBA" id="ARBA00022741"/>
    </source>
</evidence>
<dbReference type="SUPFAM" id="SSF52540">
    <property type="entry name" value="P-loop containing nucleoside triphosphate hydrolases"/>
    <property type="match status" value="2"/>
</dbReference>
<dbReference type="Pfam" id="PF17764">
    <property type="entry name" value="PriA_3primeBD"/>
    <property type="match status" value="1"/>
</dbReference>
<dbReference type="InterPro" id="IPR040498">
    <property type="entry name" value="PriA_CRR"/>
</dbReference>
<dbReference type="Proteomes" id="UP000095401">
    <property type="component" value="Chromosome"/>
</dbReference>
<dbReference type="NCBIfam" id="NF004067">
    <property type="entry name" value="PRK05580.1-4"/>
    <property type="match status" value="1"/>
</dbReference>